<accession>A0A9D1NGA7</accession>
<dbReference type="InterPro" id="IPR001119">
    <property type="entry name" value="SLH_dom"/>
</dbReference>
<organism evidence="4 5">
    <name type="scientific">Candidatus Aphodoplasma excrementigallinarum</name>
    <dbReference type="NCBI Taxonomy" id="2840673"/>
    <lineage>
        <taxon>Bacteria</taxon>
        <taxon>Bacillati</taxon>
        <taxon>Bacillota</taxon>
        <taxon>Clostridia</taxon>
        <taxon>Eubacteriales</taxon>
        <taxon>Candidatus Aphodoplasma</taxon>
    </lineage>
</organism>
<name>A0A9D1NGA7_9FIRM</name>
<reference evidence="4" key="2">
    <citation type="journal article" date="2021" name="PeerJ">
        <title>Extensive microbial diversity within the chicken gut microbiome revealed by metagenomics and culture.</title>
        <authorList>
            <person name="Gilroy R."/>
            <person name="Ravi A."/>
            <person name="Getino M."/>
            <person name="Pursley I."/>
            <person name="Horton D.L."/>
            <person name="Alikhan N.F."/>
            <person name="Baker D."/>
            <person name="Gharbi K."/>
            <person name="Hall N."/>
            <person name="Watson M."/>
            <person name="Adriaenssens E.M."/>
            <person name="Foster-Nyarko E."/>
            <person name="Jarju S."/>
            <person name="Secka A."/>
            <person name="Antonio M."/>
            <person name="Oren A."/>
            <person name="Chaudhuri R.R."/>
            <person name="La Ragione R."/>
            <person name="Hildebrand F."/>
            <person name="Pallen M.J."/>
        </authorList>
    </citation>
    <scope>NUCLEOTIDE SEQUENCE</scope>
    <source>
        <strain evidence="4">4920</strain>
    </source>
</reference>
<dbReference type="Pfam" id="PF00395">
    <property type="entry name" value="SLH"/>
    <property type="match status" value="3"/>
</dbReference>
<dbReference type="AlphaFoldDB" id="A0A9D1NGA7"/>
<dbReference type="InterPro" id="IPR008930">
    <property type="entry name" value="Terpenoid_cyclase/PrenylTrfase"/>
</dbReference>
<reference evidence="4" key="1">
    <citation type="submission" date="2020-10" db="EMBL/GenBank/DDBJ databases">
        <authorList>
            <person name="Gilroy R."/>
        </authorList>
    </citation>
    <scope>NUCLEOTIDE SEQUENCE</scope>
    <source>
        <strain evidence="4">4920</strain>
    </source>
</reference>
<evidence type="ECO:0000259" key="3">
    <source>
        <dbReference type="PROSITE" id="PS51272"/>
    </source>
</evidence>
<keyword evidence="1" id="KW-0677">Repeat</keyword>
<evidence type="ECO:0000256" key="2">
    <source>
        <dbReference type="SAM" id="SignalP"/>
    </source>
</evidence>
<sequence>MKKVWRSAVCMVLTLLVITDSSVSAFAIESYVLEGTIRDVAAYLYEAVPDPQVNATGGEWTVFGLARSGCDVPEEYYQNYYRTVAAYVAERGGVLHDKKYTEYSRVILALTAIGKDPSDVGGYNLLSALGDYEKTVWQGINGPIWALLALDSGNYEIPQNPDAQTQATRELYIGYILEHQLPDGGWSLLGEAGNSVSDPDITGMALQALAKYQDRADVKQATEEALACMSAQQDENGGFASWGAKNSESCVQMIVALCELGLPIDDARFVKNGNTILDSLMTYYEAGDGFAHTGLDGGSNLMATEQGFYALVAVKRALDGENSLYRMDDVAVETDGTNTETPGIGLAGKHDDVQMRPVTYPGITFSDITGHANQQAIEALAQRGIINGKSEDSFDPDADMTRAEFATIVVQALGLPVNGTASAFRDVAEQDWFCPYVNTAYAYGIVNGVSETEFDPNGTITREETAVMTARAAKLCGMDTELDSTAARDILAGFTDYVTASDWAAASLAFCYYAQILPDDAMEILPQQAITRAEIAQMLYNLLGSAKLL</sequence>
<gene>
    <name evidence="4" type="ORF">IAC74_03550</name>
</gene>
<dbReference type="InterPro" id="IPR051465">
    <property type="entry name" value="Cell_Envelope_Struct_Comp"/>
</dbReference>
<feature type="domain" description="SLH" evidence="3">
    <location>
        <begin position="491"/>
        <end position="549"/>
    </location>
</feature>
<dbReference type="Gene3D" id="1.50.10.20">
    <property type="match status" value="1"/>
</dbReference>
<evidence type="ECO:0000256" key="1">
    <source>
        <dbReference type="ARBA" id="ARBA00022737"/>
    </source>
</evidence>
<feature type="signal peptide" evidence="2">
    <location>
        <begin position="1"/>
        <end position="27"/>
    </location>
</feature>
<evidence type="ECO:0000313" key="5">
    <source>
        <dbReference type="Proteomes" id="UP000886743"/>
    </source>
</evidence>
<feature type="chain" id="PRO_5038910127" evidence="2">
    <location>
        <begin position="28"/>
        <end position="549"/>
    </location>
</feature>
<keyword evidence="2" id="KW-0732">Signal</keyword>
<evidence type="ECO:0000313" key="4">
    <source>
        <dbReference type="EMBL" id="HIV02624.1"/>
    </source>
</evidence>
<proteinExistence type="predicted"/>
<feature type="domain" description="SLH" evidence="3">
    <location>
        <begin position="424"/>
        <end position="483"/>
    </location>
</feature>
<comment type="caution">
    <text evidence="4">The sequence shown here is derived from an EMBL/GenBank/DDBJ whole genome shotgun (WGS) entry which is preliminary data.</text>
</comment>
<dbReference type="SUPFAM" id="SSF48239">
    <property type="entry name" value="Terpenoid cyclases/Protein prenyltransferases"/>
    <property type="match status" value="1"/>
</dbReference>
<protein>
    <submittedName>
        <fullName evidence="4">S-layer homology domain-containing protein</fullName>
    </submittedName>
</protein>
<feature type="domain" description="SLH" evidence="3">
    <location>
        <begin position="360"/>
        <end position="423"/>
    </location>
</feature>
<dbReference type="CDD" id="cd00688">
    <property type="entry name" value="ISOPREN_C2_like"/>
    <property type="match status" value="1"/>
</dbReference>
<dbReference type="PANTHER" id="PTHR43308">
    <property type="entry name" value="OUTER MEMBRANE PROTEIN ALPHA-RELATED"/>
    <property type="match status" value="1"/>
</dbReference>
<dbReference type="PANTHER" id="PTHR43308:SF5">
    <property type="entry name" value="S-LAYER PROTEIN _ PEPTIDOGLYCAN ENDO-BETA-N-ACETYLGLUCOSAMINIDASE"/>
    <property type="match status" value="1"/>
</dbReference>
<dbReference type="PROSITE" id="PS51272">
    <property type="entry name" value="SLH"/>
    <property type="match status" value="3"/>
</dbReference>
<dbReference type="Proteomes" id="UP000886743">
    <property type="component" value="Unassembled WGS sequence"/>
</dbReference>
<dbReference type="EMBL" id="DVOF01000105">
    <property type="protein sequence ID" value="HIV02624.1"/>
    <property type="molecule type" value="Genomic_DNA"/>
</dbReference>